<protein>
    <submittedName>
        <fullName evidence="3">DUF3363 domain-containing protein</fullName>
    </submittedName>
</protein>
<accession>A0ABZ2TE80</accession>
<dbReference type="EMBL" id="CP146606">
    <property type="protein sequence ID" value="WYK18020.1"/>
    <property type="molecule type" value="Genomic_DNA"/>
</dbReference>
<reference evidence="3 4" key="1">
    <citation type="submission" date="2024-02" db="EMBL/GenBank/DDBJ databases">
        <title>Roseovarius strain W115 nov., isolated from a marine algae.</title>
        <authorList>
            <person name="Lee M.W."/>
            <person name="Lee J.K."/>
            <person name="Kim J.M."/>
            <person name="Choi D.G."/>
            <person name="Baek J.H."/>
            <person name="Bayburt H."/>
            <person name="Jung J.J."/>
            <person name="Han D.M."/>
            <person name="Jeon C.O."/>
        </authorList>
    </citation>
    <scope>NUCLEOTIDE SEQUENCE [LARGE SCALE GENOMIC DNA]</scope>
    <source>
        <strain evidence="3 4">W115</strain>
    </source>
</reference>
<dbReference type="InterPro" id="IPR005094">
    <property type="entry name" value="Endonuclease_MobA/VirD2"/>
</dbReference>
<dbReference type="Pfam" id="PF03432">
    <property type="entry name" value="Relaxase"/>
    <property type="match status" value="1"/>
</dbReference>
<evidence type="ECO:0000313" key="4">
    <source>
        <dbReference type="Proteomes" id="UP001281305"/>
    </source>
</evidence>
<feature type="region of interest" description="Disordered" evidence="1">
    <location>
        <begin position="406"/>
        <end position="428"/>
    </location>
</feature>
<dbReference type="RefSeq" id="WP_339106722.1">
    <property type="nucleotide sequence ID" value="NZ_CP146606.1"/>
</dbReference>
<evidence type="ECO:0000256" key="1">
    <source>
        <dbReference type="SAM" id="MobiDB-lite"/>
    </source>
</evidence>
<evidence type="ECO:0000313" key="3">
    <source>
        <dbReference type="EMBL" id="WYK18020.1"/>
    </source>
</evidence>
<proteinExistence type="predicted"/>
<name>A0ABZ2TE80_9RHOB</name>
<dbReference type="InterPro" id="IPR021795">
    <property type="entry name" value="DUF3363"/>
</dbReference>
<sequence length="595" mass="66128">MKLNPQRGASRGRSFVSAKAVGAHLRYLERDGVTLDGEKGPVYSADQDTADGRDFLDRGREDRHQFRFIVSAEGGVELADMRQTTRDIMAQMEADLQTRLDWVAVDHYNTGHPHAHILVRGITDDGKILNIAGDYIAHGVRERATDIVTLELGHQTDLEVTDQLRREVHAERFTRLDRMLMAEQRANNEFADLRPDKDMLETMKRNRALLIGRAQYLEKLGLAEQSAPGVWHLDDSTEPTLRAMGERGDIIKSMYRALDSNDLAAQRGAAQLTMHRDGLQQQIAGRVLAKELAGDGSGDRMQLVIDGTDGRVHQIELRADHCEGIGRGMIVSATPPPTEPRAADRNILAATKSDGTYKPSRHIEMAREQEISPDPARFVAAHVRRLEALRRAGIVERRSDDHWKVPTDLPRQGLAHDRKRHGHGPRMTLLSPISLDRQVTHDGATWLDRELTAQRRGAVRETGFGAEAGRAMDQRKRVLVTRGDAVDLGNGRIRAPRDLIQRLEAREVERVGRAMAAEQGRKWKPVTPASQFAGQLTGSTQLASGRFAMIDDGLGFSLVPWNTTLERRIGLQVSGVGMSGGGIDWTFGRQRGLGL</sequence>
<organism evidence="3 4">
    <name type="scientific">Roseovarius rhodophyticola</name>
    <dbReference type="NCBI Taxonomy" id="3080827"/>
    <lineage>
        <taxon>Bacteria</taxon>
        <taxon>Pseudomonadati</taxon>
        <taxon>Pseudomonadota</taxon>
        <taxon>Alphaproteobacteria</taxon>
        <taxon>Rhodobacterales</taxon>
        <taxon>Roseobacteraceae</taxon>
        <taxon>Roseovarius</taxon>
    </lineage>
</organism>
<dbReference type="Pfam" id="PF11843">
    <property type="entry name" value="DUF3363"/>
    <property type="match status" value="1"/>
</dbReference>
<evidence type="ECO:0000259" key="2">
    <source>
        <dbReference type="Pfam" id="PF03432"/>
    </source>
</evidence>
<feature type="domain" description="MobA/VirD2-like nuclease" evidence="2">
    <location>
        <begin position="66"/>
        <end position="134"/>
    </location>
</feature>
<keyword evidence="4" id="KW-1185">Reference proteome</keyword>
<dbReference type="Proteomes" id="UP001281305">
    <property type="component" value="Chromosome"/>
</dbReference>
<gene>
    <name evidence="3" type="ORF">RZS32_016795</name>
</gene>